<keyword evidence="5" id="KW-1185">Reference proteome</keyword>
<sequence>MSKTFQEQWPLWPPSYESPLQLVDIRVKLPVDELFELLYAPGSEYVARSQEVRGNKDYVESPWLASAEELSALPHLPPPVPKELQGHARDPAEYKGLLRKTSCSSFGMGMKFRTDEVHRCLEAQSGSSYEVEVCVATTATYGEKFRGVCRHRLKADGPQWSTWKADFALVYVAPVNGLLKKAIERGSAGGLAKNFATLVEILGEFGEVRKPQQEQEQEAAPGAPPELAQQQAQARVLGVLDEGFVRLFEPLAATVLRSGRAGTQQGAAAQEVSRTATAIAVVVLLVMLQCLLAIVRMALGSFRINPGWLGIPGSVSGVVFSIAVFVLAQRGLPLVAAGLPSLFGRLPGVQKLRRSSRSTSSGADADAPAKGTRFEGFDAALESANAEITSGEQELRAASLANLALQRTAPAREQLRTGVKGFQKLMADTWTAGRRRMANGALTPERAISPVRQQGIDKRLGTSRGSSPLPTSPKSESEDANALSDDALQRRSPSARRRRGNRRPEKALMKSFNAASRSSGDEAEAQRSVEMSAMGPRPASLTSQTSSLSEYEGAGPVEAEVFENERFLPFRGWGHQWPGHLLPTDRVGHWSLRGDGPSGAESMDFHNVAPSLREGWEWLEEDWHIDMTGHEEGCVDDEGWYYAVDFNWLKHPPQPGAGRFKRVRDYVRRRRWVRTRVRCEAMMATNGALQRLASLSQPPPLLPLTELLGDLAITPETQPLPQGPTASPEAEAAAERLPFELRPAGTSRTSAELQTPRLVMRSGQEQSPSSGESSPGLSPGAVDWSQIGKKSGRLAAMAGDSLRKGFAQAASHASSAARQSGKGEPKALSPPAEKPQDQPSRPSNTPPGREQQAGGPSFLQTLKSRGEQSLHAARSVLSPEATGHRPDGAAGGDTGAAAAEGPKGEHAGMGSMRGMFSDLKRTMERVGHSAPLMNMASFGKQDAVLLLPGTSSEAEDHMGDQLHSTNVRNESDTCGQVDYDLARPAQLSTGQRQHAGKLKES</sequence>
<feature type="region of interest" description="Disordered" evidence="1">
    <location>
        <begin position="739"/>
        <end position="785"/>
    </location>
</feature>
<gene>
    <name evidence="4" type="ORF">WJX75_006492</name>
</gene>
<accession>A0ABR2YJU7</accession>
<evidence type="ECO:0000256" key="2">
    <source>
        <dbReference type="SAM" id="Phobius"/>
    </source>
</evidence>
<feature type="compositionally biased region" description="Polar residues" evidence="1">
    <location>
        <begin position="962"/>
        <end position="974"/>
    </location>
</feature>
<feature type="transmembrane region" description="Helical" evidence="2">
    <location>
        <begin position="276"/>
        <end position="295"/>
    </location>
</feature>
<keyword evidence="2" id="KW-0472">Membrane</keyword>
<feature type="transmembrane region" description="Helical" evidence="2">
    <location>
        <begin position="307"/>
        <end position="328"/>
    </location>
</feature>
<evidence type="ECO:0000256" key="1">
    <source>
        <dbReference type="SAM" id="MobiDB-lite"/>
    </source>
</evidence>
<feature type="domain" description="TECPR1-like DysF" evidence="3">
    <location>
        <begin position="555"/>
        <end position="674"/>
    </location>
</feature>
<proteinExistence type="predicted"/>
<dbReference type="InterPro" id="IPR010482">
    <property type="entry name" value="TECPR1-like_DysF"/>
</dbReference>
<organism evidence="4 5">
    <name type="scientific">Coccomyxa subellipsoidea</name>
    <dbReference type="NCBI Taxonomy" id="248742"/>
    <lineage>
        <taxon>Eukaryota</taxon>
        <taxon>Viridiplantae</taxon>
        <taxon>Chlorophyta</taxon>
        <taxon>core chlorophytes</taxon>
        <taxon>Trebouxiophyceae</taxon>
        <taxon>Trebouxiophyceae incertae sedis</taxon>
        <taxon>Coccomyxaceae</taxon>
        <taxon>Coccomyxa</taxon>
    </lineage>
</organism>
<feature type="region of interest" description="Disordered" evidence="1">
    <location>
        <begin position="804"/>
        <end position="916"/>
    </location>
</feature>
<keyword evidence="2" id="KW-1133">Transmembrane helix</keyword>
<feature type="compositionally biased region" description="Polar residues" evidence="1">
    <location>
        <begin position="540"/>
        <end position="549"/>
    </location>
</feature>
<feature type="region of interest" description="Disordered" evidence="1">
    <location>
        <begin position="440"/>
        <end position="554"/>
    </location>
</feature>
<feature type="compositionally biased region" description="Polar residues" evidence="1">
    <location>
        <begin position="463"/>
        <end position="474"/>
    </location>
</feature>
<protein>
    <recommendedName>
        <fullName evidence="3">TECPR1-like DysF domain-containing protein</fullName>
    </recommendedName>
</protein>
<keyword evidence="2" id="KW-0812">Transmembrane</keyword>
<evidence type="ECO:0000313" key="4">
    <source>
        <dbReference type="EMBL" id="KAK9906705.1"/>
    </source>
</evidence>
<dbReference type="Pfam" id="PF06398">
    <property type="entry name" value="Pex24p"/>
    <property type="match status" value="1"/>
</dbReference>
<evidence type="ECO:0000313" key="5">
    <source>
        <dbReference type="Proteomes" id="UP001491310"/>
    </source>
</evidence>
<reference evidence="4 5" key="1">
    <citation type="journal article" date="2024" name="Nat. Commun.">
        <title>Phylogenomics reveals the evolutionary origins of lichenization in chlorophyte algae.</title>
        <authorList>
            <person name="Puginier C."/>
            <person name="Libourel C."/>
            <person name="Otte J."/>
            <person name="Skaloud P."/>
            <person name="Haon M."/>
            <person name="Grisel S."/>
            <person name="Petersen M."/>
            <person name="Berrin J.G."/>
            <person name="Delaux P.M."/>
            <person name="Dal Grande F."/>
            <person name="Keller J."/>
        </authorList>
    </citation>
    <scope>NUCLEOTIDE SEQUENCE [LARGE SCALE GENOMIC DNA]</scope>
    <source>
        <strain evidence="4 5">SAG 216-7</strain>
    </source>
</reference>
<comment type="caution">
    <text evidence="4">The sequence shown here is derived from an EMBL/GenBank/DDBJ whole genome shotgun (WGS) entry which is preliminary data.</text>
</comment>
<dbReference type="Proteomes" id="UP001491310">
    <property type="component" value="Unassembled WGS sequence"/>
</dbReference>
<dbReference type="EMBL" id="JALJOT010000010">
    <property type="protein sequence ID" value="KAK9906705.1"/>
    <property type="molecule type" value="Genomic_DNA"/>
</dbReference>
<feature type="compositionally biased region" description="Low complexity" evidence="1">
    <location>
        <begin position="762"/>
        <end position="780"/>
    </location>
</feature>
<feature type="compositionally biased region" description="Low complexity" evidence="1">
    <location>
        <begin position="807"/>
        <end position="820"/>
    </location>
</feature>
<evidence type="ECO:0000259" key="3">
    <source>
        <dbReference type="Pfam" id="PF06398"/>
    </source>
</evidence>
<feature type="region of interest" description="Disordered" evidence="1">
    <location>
        <begin position="950"/>
        <end position="1001"/>
    </location>
</feature>
<name>A0ABR2YJU7_9CHLO</name>